<evidence type="ECO:0000256" key="2">
    <source>
        <dbReference type="ARBA" id="ARBA00022618"/>
    </source>
</evidence>
<sequence length="241" mass="26435">MRTESAFAEIEDHLMPAFEIRGKVAPCTLFRPLTPNLDELLTDVEDRLSQTPEFFRNMAVIVDLSALGELRESINLSGLVRALRDKGMMPVGIQGGNEYHERLAPNLHLGVFAIGKQTMPRAPVEEPVCPSITQHAMLVEKPVRSGQQIYAKGRDLIVLASVGPGAEVIADGNVHIYAPLRGRALAGVMGNENARIFCKELRADLVSVAGFYQVSEDLPQDMLGRAVQIRLEGQQLLIDVV</sequence>
<evidence type="ECO:0000256" key="6">
    <source>
        <dbReference type="HAMAP-Rule" id="MF_00267"/>
    </source>
</evidence>
<comment type="function">
    <text evidence="5 6">Cell division inhibitor that blocks the formation of polar Z ring septums. Rapidly oscillates between the poles of the cell to destabilize FtsZ filaments that have formed before they mature into polar Z rings. Prevents FtsZ polymerization.</text>
</comment>
<dbReference type="GO" id="GO:0051302">
    <property type="term" value="P:regulation of cell division"/>
    <property type="evidence" value="ECO:0007669"/>
    <property type="project" value="InterPro"/>
</dbReference>
<name>A0A1G6CD25_9BACT</name>
<accession>A0A1G6CD25</accession>
<organism evidence="9 10">
    <name type="scientific">Desulfonatronum thiosulfatophilum</name>
    <dbReference type="NCBI Taxonomy" id="617002"/>
    <lineage>
        <taxon>Bacteria</taxon>
        <taxon>Pseudomonadati</taxon>
        <taxon>Thermodesulfobacteriota</taxon>
        <taxon>Desulfovibrionia</taxon>
        <taxon>Desulfovibrionales</taxon>
        <taxon>Desulfonatronaceae</taxon>
        <taxon>Desulfonatronum</taxon>
    </lineage>
</organism>
<evidence type="ECO:0000259" key="8">
    <source>
        <dbReference type="Pfam" id="PF05209"/>
    </source>
</evidence>
<gene>
    <name evidence="6" type="primary">minC</name>
    <name evidence="9" type="ORF">SAMN05660653_01497</name>
</gene>
<evidence type="ECO:0000256" key="4">
    <source>
        <dbReference type="ARBA" id="ARBA00023306"/>
    </source>
</evidence>
<keyword evidence="10" id="KW-1185">Reference proteome</keyword>
<evidence type="ECO:0000256" key="1">
    <source>
        <dbReference type="ARBA" id="ARBA00006291"/>
    </source>
</evidence>
<dbReference type="Pfam" id="PF05209">
    <property type="entry name" value="MinC_N"/>
    <property type="match status" value="1"/>
</dbReference>
<evidence type="ECO:0000256" key="5">
    <source>
        <dbReference type="ARBA" id="ARBA00025606"/>
    </source>
</evidence>
<evidence type="ECO:0000313" key="10">
    <source>
        <dbReference type="Proteomes" id="UP000198771"/>
    </source>
</evidence>
<dbReference type="PANTHER" id="PTHR34108:SF1">
    <property type="entry name" value="SEPTUM SITE-DETERMINING PROTEIN MINC"/>
    <property type="match status" value="1"/>
</dbReference>
<dbReference type="InterPro" id="IPR013033">
    <property type="entry name" value="MinC"/>
</dbReference>
<dbReference type="EMBL" id="FMXO01000007">
    <property type="protein sequence ID" value="SDB30824.1"/>
    <property type="molecule type" value="Genomic_DNA"/>
</dbReference>
<dbReference type="GO" id="GO:0000902">
    <property type="term" value="P:cell morphogenesis"/>
    <property type="evidence" value="ECO:0007669"/>
    <property type="project" value="InterPro"/>
</dbReference>
<dbReference type="GO" id="GO:1901891">
    <property type="term" value="P:regulation of cell septum assembly"/>
    <property type="evidence" value="ECO:0007669"/>
    <property type="project" value="InterPro"/>
</dbReference>
<feature type="domain" description="Septum formation inhibitor MinC C-terminal" evidence="7">
    <location>
        <begin position="139"/>
        <end position="238"/>
    </location>
</feature>
<keyword evidence="4 6" id="KW-0131">Cell cycle</keyword>
<dbReference type="InterPro" id="IPR007874">
    <property type="entry name" value="MinC_N"/>
</dbReference>
<keyword evidence="2 6" id="KW-0132">Cell division</keyword>
<reference evidence="9 10" key="1">
    <citation type="submission" date="2016-10" db="EMBL/GenBank/DDBJ databases">
        <authorList>
            <person name="de Groot N.N."/>
        </authorList>
    </citation>
    <scope>NUCLEOTIDE SEQUENCE [LARGE SCALE GENOMIC DNA]</scope>
    <source>
        <strain evidence="9 10">ASO4-2</strain>
    </source>
</reference>
<keyword evidence="3 6" id="KW-0717">Septation</keyword>
<dbReference type="PANTHER" id="PTHR34108">
    <property type="entry name" value="SEPTUM SITE-DETERMINING PROTEIN MINC"/>
    <property type="match status" value="1"/>
</dbReference>
<dbReference type="InterPro" id="IPR016098">
    <property type="entry name" value="CAP/MinC_C"/>
</dbReference>
<proteinExistence type="inferred from homology"/>
<evidence type="ECO:0000256" key="3">
    <source>
        <dbReference type="ARBA" id="ARBA00023210"/>
    </source>
</evidence>
<protein>
    <recommendedName>
        <fullName evidence="6">Probable septum site-determining protein MinC</fullName>
    </recommendedName>
</protein>
<dbReference type="GO" id="GO:0000917">
    <property type="term" value="P:division septum assembly"/>
    <property type="evidence" value="ECO:0007669"/>
    <property type="project" value="UniProtKB-KW"/>
</dbReference>
<evidence type="ECO:0000259" key="7">
    <source>
        <dbReference type="Pfam" id="PF03775"/>
    </source>
</evidence>
<dbReference type="STRING" id="617002.SAMN05660653_01497"/>
<feature type="domain" description="Septum formation inhibitor MinC N-terminal" evidence="8">
    <location>
        <begin position="18"/>
        <end position="90"/>
    </location>
</feature>
<dbReference type="NCBIfam" id="TIGR01222">
    <property type="entry name" value="minC"/>
    <property type="match status" value="1"/>
</dbReference>
<dbReference type="HAMAP" id="MF_00267">
    <property type="entry name" value="MinC"/>
    <property type="match status" value="1"/>
</dbReference>
<dbReference type="Pfam" id="PF03775">
    <property type="entry name" value="MinC_C"/>
    <property type="match status" value="1"/>
</dbReference>
<evidence type="ECO:0000313" key="9">
    <source>
        <dbReference type="EMBL" id="SDB30824.1"/>
    </source>
</evidence>
<dbReference type="Gene3D" id="3.30.70.260">
    <property type="match status" value="1"/>
</dbReference>
<dbReference type="Gene3D" id="2.160.20.70">
    <property type="match status" value="1"/>
</dbReference>
<comment type="subunit">
    <text evidence="6">Interacts with MinD and FtsZ.</text>
</comment>
<dbReference type="AlphaFoldDB" id="A0A1G6CD25"/>
<comment type="similarity">
    <text evidence="1 6">Belongs to the MinC family.</text>
</comment>
<dbReference type="SUPFAM" id="SSF63848">
    <property type="entry name" value="Cell-division inhibitor MinC, C-terminal domain"/>
    <property type="match status" value="1"/>
</dbReference>
<dbReference type="InterPro" id="IPR005526">
    <property type="entry name" value="Septum_form_inhib_MinC_C"/>
</dbReference>
<dbReference type="Proteomes" id="UP000198771">
    <property type="component" value="Unassembled WGS sequence"/>
</dbReference>
<dbReference type="InterPro" id="IPR036145">
    <property type="entry name" value="MinC_C_sf"/>
</dbReference>